<comment type="similarity">
    <text evidence="3">Belongs to the ROX family.</text>
</comment>
<keyword evidence="3" id="KW-0804">Transcription</keyword>
<keyword evidence="3" id="KW-0223">Dioxygenase</keyword>
<dbReference type="GO" id="GO:0005506">
    <property type="term" value="F:iron ion binding"/>
    <property type="evidence" value="ECO:0007669"/>
    <property type="project" value="UniProtKB-UniRule"/>
</dbReference>
<keyword evidence="7" id="KW-1185">Reference proteome</keyword>
<keyword evidence="3" id="KW-0805">Transcription regulation</keyword>
<gene>
    <name evidence="6" type="ORF">PECAL_4P03460</name>
</gene>
<dbReference type="GO" id="GO:0005730">
    <property type="term" value="C:nucleolus"/>
    <property type="evidence" value="ECO:0007669"/>
    <property type="project" value="TreeGrafter"/>
</dbReference>
<feature type="signal peptide" evidence="4">
    <location>
        <begin position="1"/>
        <end position="21"/>
    </location>
</feature>
<dbReference type="EC" id="1.14.11.-" evidence="3"/>
<feature type="domain" description="JmjC" evidence="5">
    <location>
        <begin position="95"/>
        <end position="242"/>
    </location>
</feature>
<dbReference type="InterPro" id="IPR039994">
    <property type="entry name" value="NO66-like"/>
</dbReference>
<evidence type="ECO:0000313" key="6">
    <source>
        <dbReference type="EMBL" id="CAH0373167.1"/>
    </source>
</evidence>
<organism evidence="6 7">
    <name type="scientific">Pelagomonas calceolata</name>
    <dbReference type="NCBI Taxonomy" id="35677"/>
    <lineage>
        <taxon>Eukaryota</taxon>
        <taxon>Sar</taxon>
        <taxon>Stramenopiles</taxon>
        <taxon>Ochrophyta</taxon>
        <taxon>Pelagophyceae</taxon>
        <taxon>Pelagomonadales</taxon>
        <taxon>Pelagomonadaceae</taxon>
        <taxon>Pelagomonas</taxon>
    </lineage>
</organism>
<dbReference type="Proteomes" id="UP000789595">
    <property type="component" value="Unassembled WGS sequence"/>
</dbReference>
<dbReference type="EMBL" id="CAKKNE010000004">
    <property type="protein sequence ID" value="CAH0373167.1"/>
    <property type="molecule type" value="Genomic_DNA"/>
</dbReference>
<proteinExistence type="inferred from homology"/>
<keyword evidence="2 3" id="KW-0408">Iron</keyword>
<protein>
    <recommendedName>
        <fullName evidence="3">Bifunctional lysine-specific demethylase and histidyl-hydroxylase</fullName>
        <ecNumber evidence="3">1.14.11.-</ecNumber>
    </recommendedName>
</protein>
<comment type="function">
    <text evidence="3">Oxygenase that can act as both a histone lysine demethylase and a ribosomal histidine hydroxylase.</text>
</comment>
<dbReference type="GO" id="GO:0051864">
    <property type="term" value="F:histone H3K36 demethylase activity"/>
    <property type="evidence" value="ECO:0007669"/>
    <property type="project" value="TreeGrafter"/>
</dbReference>
<reference evidence="6" key="1">
    <citation type="submission" date="2021-11" db="EMBL/GenBank/DDBJ databases">
        <authorList>
            <consortium name="Genoscope - CEA"/>
            <person name="William W."/>
        </authorList>
    </citation>
    <scope>NUCLEOTIDE SEQUENCE</scope>
</reference>
<dbReference type="GO" id="GO:0032453">
    <property type="term" value="F:histone H3K4 demethylase activity"/>
    <property type="evidence" value="ECO:0007669"/>
    <property type="project" value="TreeGrafter"/>
</dbReference>
<comment type="cofactor">
    <cofactor evidence="3">
        <name>Fe(2+)</name>
        <dbReference type="ChEBI" id="CHEBI:29033"/>
    </cofactor>
    <text evidence="3">Binds 1 Fe(2+) ion per subunit.</text>
</comment>
<feature type="chain" id="PRO_5035318802" description="Bifunctional lysine-specific demethylase and histidyl-hydroxylase" evidence="4">
    <location>
        <begin position="22"/>
        <end position="365"/>
    </location>
</feature>
<evidence type="ECO:0000256" key="2">
    <source>
        <dbReference type="ARBA" id="ARBA00023004"/>
    </source>
</evidence>
<name>A0A8J2ST32_9STRA</name>
<accession>A0A8J2ST32</accession>
<dbReference type="OrthoDB" id="425950at2759"/>
<evidence type="ECO:0000256" key="1">
    <source>
        <dbReference type="ARBA" id="ARBA00022723"/>
    </source>
</evidence>
<dbReference type="SUPFAM" id="SSF51197">
    <property type="entry name" value="Clavaminate synthase-like"/>
    <property type="match status" value="1"/>
</dbReference>
<dbReference type="InterPro" id="IPR003347">
    <property type="entry name" value="JmjC_dom"/>
</dbReference>
<evidence type="ECO:0000256" key="4">
    <source>
        <dbReference type="SAM" id="SignalP"/>
    </source>
</evidence>
<dbReference type="AlphaFoldDB" id="A0A8J2ST32"/>
<dbReference type="PANTHER" id="PTHR13096:SF8">
    <property type="entry name" value="RIBOSOMAL OXYGENASE 1"/>
    <property type="match status" value="1"/>
</dbReference>
<keyword evidence="4" id="KW-0732">Signal</keyword>
<keyword evidence="3" id="KW-0560">Oxidoreductase</keyword>
<dbReference type="Pfam" id="PF08007">
    <property type="entry name" value="JmjC_2"/>
    <property type="match status" value="1"/>
</dbReference>
<comment type="subcellular location">
    <subcellularLocation>
        <location evidence="3">Nucleus</location>
    </subcellularLocation>
</comment>
<dbReference type="PANTHER" id="PTHR13096">
    <property type="entry name" value="MINA53 MYC INDUCED NUCLEAR ANTIGEN"/>
    <property type="match status" value="1"/>
</dbReference>
<sequence>MRRLLALLAAATAIQWDAAWRRIVPKVETTWSEASIMRNVAPEAVGAVTTATLDAHVLNGGFLSARRGAPSAEYGWETEPFQMRSGTSKALEGRGTLILNGVAETIPECARCALAALDAFEAPCSLNCYATGPGTKVAAPPHADAQGVLVLQTCGSQRWRVWDGRPFYASELNTKLTAGKGAPLTLEEPFLDVILKEGDALYAPAGWPHATSTLEDTSVHLTLGLDHAIFGLDRFSLARALAARDSGSRLEVDDAVALPFWSPMNVGATLQYLERSDAAARDVAVAFAAHAYRIVEAQARLYEFEDASPEAWRQRWRRWADESCRYVMAHNQFIAGDAFALEDPDPEMAEQNDLFSRRELEQQGY</sequence>
<evidence type="ECO:0000259" key="5">
    <source>
        <dbReference type="PROSITE" id="PS51184"/>
    </source>
</evidence>
<dbReference type="Gene3D" id="2.60.120.650">
    <property type="entry name" value="Cupin"/>
    <property type="match status" value="1"/>
</dbReference>
<dbReference type="PROSITE" id="PS51184">
    <property type="entry name" value="JMJC"/>
    <property type="match status" value="1"/>
</dbReference>
<evidence type="ECO:0000313" key="7">
    <source>
        <dbReference type="Proteomes" id="UP000789595"/>
    </source>
</evidence>
<evidence type="ECO:0000256" key="3">
    <source>
        <dbReference type="RuleBase" id="RU366061"/>
    </source>
</evidence>
<comment type="caution">
    <text evidence="6">The sequence shown here is derived from an EMBL/GenBank/DDBJ whole genome shotgun (WGS) entry which is preliminary data.</text>
</comment>
<keyword evidence="1 3" id="KW-0479">Metal-binding</keyword>
<keyword evidence="3" id="KW-0539">Nucleus</keyword>